<feature type="domain" description="Lactate/malate dehydrogenase C-terminal" evidence="8">
    <location>
        <begin position="131"/>
        <end position="290"/>
    </location>
</feature>
<keyword evidence="1 5" id="KW-0560">Oxidoreductase</keyword>
<protein>
    <submittedName>
        <fullName evidence="9">L-lactate dehydrogenase</fullName>
        <ecNumber evidence="9">1.1.1.27</ecNumber>
    </submittedName>
</protein>
<comment type="similarity">
    <text evidence="5">Belongs to the LDH/MDH superfamily.</text>
</comment>
<dbReference type="RefSeq" id="XP_011129947.1">
    <property type="nucleotide sequence ID" value="XM_011131645.1"/>
</dbReference>
<gene>
    <name evidence="9" type="ORF">GNI_055810</name>
</gene>
<feature type="active site" description="Proton acceptor" evidence="3">
    <location>
        <position position="161"/>
    </location>
</feature>
<dbReference type="EMBL" id="AFNH02000423">
    <property type="protein sequence ID" value="EZG70462.1"/>
    <property type="molecule type" value="Genomic_DNA"/>
</dbReference>
<keyword evidence="2 4" id="KW-0520">NAD</keyword>
<evidence type="ECO:0000256" key="4">
    <source>
        <dbReference type="PIRSR" id="PIRSR000102-3"/>
    </source>
</evidence>
<evidence type="ECO:0000256" key="2">
    <source>
        <dbReference type="ARBA" id="ARBA00023027"/>
    </source>
</evidence>
<evidence type="ECO:0000256" key="6">
    <source>
        <dbReference type="SAM" id="MobiDB-lite"/>
    </source>
</evidence>
<reference evidence="9" key="1">
    <citation type="submission" date="2013-12" db="EMBL/GenBank/DDBJ databases">
        <authorList>
            <person name="Omoto C.K."/>
            <person name="Sibley D."/>
            <person name="Venepally P."/>
            <person name="Hadjithomas M."/>
            <person name="Karamycheva S."/>
            <person name="Brunk B."/>
            <person name="Roos D."/>
            <person name="Caler E."/>
            <person name="Lorenzi H."/>
        </authorList>
    </citation>
    <scope>NUCLEOTIDE SEQUENCE</scope>
</reference>
<accession>A0A023B8X6</accession>
<evidence type="ECO:0000256" key="1">
    <source>
        <dbReference type="ARBA" id="ARBA00023002"/>
    </source>
</evidence>
<dbReference type="PANTHER" id="PTHR43128:SF16">
    <property type="entry name" value="L-LACTATE DEHYDROGENASE"/>
    <property type="match status" value="1"/>
</dbReference>
<dbReference type="GeneID" id="22912070"/>
<feature type="binding site" evidence="4">
    <location>
        <position position="40"/>
    </location>
    <ligand>
        <name>NAD(+)</name>
        <dbReference type="ChEBI" id="CHEBI:57540"/>
    </ligand>
</feature>
<dbReference type="PANTHER" id="PTHR43128">
    <property type="entry name" value="L-2-HYDROXYCARBOXYLATE DEHYDROGENASE (NAD(P)(+))"/>
    <property type="match status" value="1"/>
</dbReference>
<dbReference type="InterPro" id="IPR015955">
    <property type="entry name" value="Lactate_DH/Glyco_Ohase_4_C"/>
</dbReference>
<feature type="region of interest" description="Disordered" evidence="6">
    <location>
        <begin position="52"/>
        <end position="79"/>
    </location>
</feature>
<evidence type="ECO:0000256" key="3">
    <source>
        <dbReference type="PIRSR" id="PIRSR000102-1"/>
    </source>
</evidence>
<dbReference type="Gene3D" id="3.90.110.10">
    <property type="entry name" value="Lactate dehydrogenase/glycoside hydrolase, family 4, C-terminal"/>
    <property type="match status" value="1"/>
</dbReference>
<dbReference type="SUPFAM" id="SSF51735">
    <property type="entry name" value="NAD(P)-binding Rossmann-fold domains"/>
    <property type="match status" value="1"/>
</dbReference>
<dbReference type="Pfam" id="PF02866">
    <property type="entry name" value="Ldh_1_C"/>
    <property type="match status" value="1"/>
</dbReference>
<dbReference type="SUPFAM" id="SSF56327">
    <property type="entry name" value="LDH C-terminal domain-like"/>
    <property type="match status" value="1"/>
</dbReference>
<dbReference type="EC" id="1.1.1.27" evidence="9"/>
<dbReference type="eggNOG" id="KOG1495">
    <property type="taxonomic scope" value="Eukaryota"/>
</dbReference>
<evidence type="ECO:0000313" key="9">
    <source>
        <dbReference type="EMBL" id="EZG70462.1"/>
    </source>
</evidence>
<feature type="domain" description="Lactate/malate dehydrogenase N-terminal" evidence="7">
    <location>
        <begin position="66"/>
        <end position="128"/>
    </location>
</feature>
<evidence type="ECO:0000259" key="8">
    <source>
        <dbReference type="Pfam" id="PF02866"/>
    </source>
</evidence>
<keyword evidence="10" id="KW-1185">Reference proteome</keyword>
<dbReference type="Proteomes" id="UP000019763">
    <property type="component" value="Unassembled WGS sequence"/>
</dbReference>
<dbReference type="AlphaFoldDB" id="A0A023B8X6"/>
<dbReference type="Gene3D" id="3.40.50.720">
    <property type="entry name" value="NAD(P)-binding Rossmann-like Domain"/>
    <property type="match status" value="2"/>
</dbReference>
<dbReference type="InterPro" id="IPR001236">
    <property type="entry name" value="Lactate/malate_DH_N"/>
</dbReference>
<dbReference type="InterPro" id="IPR036291">
    <property type="entry name" value="NAD(P)-bd_dom_sf"/>
</dbReference>
<evidence type="ECO:0000313" key="10">
    <source>
        <dbReference type="Proteomes" id="UP000019763"/>
    </source>
</evidence>
<comment type="caution">
    <text evidence="9">The sequence shown here is derived from an EMBL/GenBank/DDBJ whole genome shotgun (WGS) entry which is preliminary data.</text>
</comment>
<proteinExistence type="inferred from homology"/>
<feature type="binding site" evidence="4">
    <location>
        <begin position="14"/>
        <end position="20"/>
    </location>
    <ligand>
        <name>NAD(+)</name>
        <dbReference type="ChEBI" id="CHEBI:57540"/>
    </ligand>
</feature>
<dbReference type="GO" id="GO:0006089">
    <property type="term" value="P:lactate metabolic process"/>
    <property type="evidence" value="ECO:0007669"/>
    <property type="project" value="TreeGrafter"/>
</dbReference>
<feature type="binding site" evidence="4">
    <location>
        <position position="81"/>
    </location>
    <ligand>
        <name>NAD(+)</name>
        <dbReference type="ChEBI" id="CHEBI:57540"/>
    </ligand>
</feature>
<sequence>MAPRVPNKRISVIGGGGMVGAATVNALILKGVAAELLIVDVAPKAAEGQALDIADASSTPPGRPSYPQKPGEPRSKLLGTNKSIMNDICTQMQPIRPDMKILVVANPVDVLTHIVWQSSKLPKNQVFGSGTYLDSGRLRSQIASMIDVHPQSINAYVLGEHGDRQFVAWSAARIQNTPLLDHPKLKGIELDSIRQEVMRKAYAIIEAKRSTYFGIGMCSATIAESVLNNTQEVYPLVHWVEAHQAYISWPCTVGSNGVDQSFDVPLNEQEQKALGVAVAAIKDMVKEAESIEEPRKD</sequence>
<name>A0A023B8X6_GRENI</name>
<dbReference type="PRINTS" id="PR00086">
    <property type="entry name" value="LLDHDRGNASE"/>
</dbReference>
<dbReference type="PIRSF" id="PIRSF000102">
    <property type="entry name" value="Lac_mal_DH"/>
    <property type="match status" value="1"/>
</dbReference>
<dbReference type="GO" id="GO:0004459">
    <property type="term" value="F:L-lactate dehydrogenase (NAD+) activity"/>
    <property type="evidence" value="ECO:0007669"/>
    <property type="project" value="UniProtKB-EC"/>
</dbReference>
<dbReference type="CDD" id="cd00300">
    <property type="entry name" value="LDH_like"/>
    <property type="match status" value="1"/>
</dbReference>
<dbReference type="VEuPathDB" id="CryptoDB:GNI_055810"/>
<dbReference type="InterPro" id="IPR022383">
    <property type="entry name" value="Lactate/malate_DH_C"/>
</dbReference>
<feature type="domain" description="Lactate/malate dehydrogenase N-terminal" evidence="7">
    <location>
        <begin position="9"/>
        <end position="58"/>
    </location>
</feature>
<organism evidence="9 10">
    <name type="scientific">Gregarina niphandrodes</name>
    <name type="common">Septate eugregarine</name>
    <dbReference type="NCBI Taxonomy" id="110365"/>
    <lineage>
        <taxon>Eukaryota</taxon>
        <taxon>Sar</taxon>
        <taxon>Alveolata</taxon>
        <taxon>Apicomplexa</taxon>
        <taxon>Conoidasida</taxon>
        <taxon>Gregarinasina</taxon>
        <taxon>Eugregarinorida</taxon>
        <taxon>Gregarinidae</taxon>
        <taxon>Gregarina</taxon>
    </lineage>
</organism>
<evidence type="ECO:0000259" key="7">
    <source>
        <dbReference type="Pfam" id="PF00056"/>
    </source>
</evidence>
<dbReference type="OrthoDB" id="5405561at2759"/>
<dbReference type="Pfam" id="PF00056">
    <property type="entry name" value="Ldh_1_N"/>
    <property type="match status" value="2"/>
</dbReference>
<evidence type="ECO:0000256" key="5">
    <source>
        <dbReference type="RuleBase" id="RU003369"/>
    </source>
</evidence>
<dbReference type="OMA" id="THLDSMR"/>
<feature type="binding site" evidence="4">
    <location>
        <begin position="104"/>
        <end position="106"/>
    </location>
    <ligand>
        <name>NAD(+)</name>
        <dbReference type="ChEBI" id="CHEBI:57540"/>
    </ligand>
</feature>
<dbReference type="InterPro" id="IPR001557">
    <property type="entry name" value="L-lactate/malate_DH"/>
</dbReference>